<dbReference type="Proteomes" id="UP000235388">
    <property type="component" value="Unassembled WGS sequence"/>
</dbReference>
<name>A0A2N5VCL5_9BASI</name>
<evidence type="ECO:0000313" key="2">
    <source>
        <dbReference type="Proteomes" id="UP000235388"/>
    </source>
</evidence>
<organism evidence="1 2">
    <name type="scientific">Puccinia coronata f. sp. avenae</name>
    <dbReference type="NCBI Taxonomy" id="200324"/>
    <lineage>
        <taxon>Eukaryota</taxon>
        <taxon>Fungi</taxon>
        <taxon>Dikarya</taxon>
        <taxon>Basidiomycota</taxon>
        <taxon>Pucciniomycotina</taxon>
        <taxon>Pucciniomycetes</taxon>
        <taxon>Pucciniales</taxon>
        <taxon>Pucciniaceae</taxon>
        <taxon>Puccinia</taxon>
    </lineage>
</organism>
<reference evidence="1 2" key="1">
    <citation type="submission" date="2017-11" db="EMBL/GenBank/DDBJ databases">
        <title>De novo assembly and phasing of dikaryotic genomes from two isolates of Puccinia coronata f. sp. avenae, the causal agent of oat crown rust.</title>
        <authorList>
            <person name="Miller M.E."/>
            <person name="Zhang Y."/>
            <person name="Omidvar V."/>
            <person name="Sperschneider J."/>
            <person name="Schwessinger B."/>
            <person name="Raley C."/>
            <person name="Palmer J.M."/>
            <person name="Garnica D."/>
            <person name="Upadhyaya N."/>
            <person name="Rathjen J."/>
            <person name="Taylor J.M."/>
            <person name="Park R.F."/>
            <person name="Dodds P.N."/>
            <person name="Hirsch C.D."/>
            <person name="Kianian S.F."/>
            <person name="Figueroa M."/>
        </authorList>
    </citation>
    <scope>NUCLEOTIDE SEQUENCE [LARGE SCALE GENOMIC DNA]</scope>
    <source>
        <strain evidence="1">12NC29</strain>
    </source>
</reference>
<sequence>MPHAMCTPTIGVHMASRRAGVQSLHACLEGVQSLHALWTGVQALHACGSRYFAYPYKGTSYPYRRAHVSLLIREAYVSRAIGTTYTVAPIARLT</sequence>
<proteinExistence type="predicted"/>
<evidence type="ECO:0000313" key="1">
    <source>
        <dbReference type="EMBL" id="PLW47734.1"/>
    </source>
</evidence>
<protein>
    <submittedName>
        <fullName evidence="1">Uncharacterized protein</fullName>
    </submittedName>
</protein>
<accession>A0A2N5VCL5</accession>
<keyword evidence="2" id="KW-1185">Reference proteome</keyword>
<gene>
    <name evidence="1" type="ORF">PCANC_11482</name>
</gene>
<dbReference type="AlphaFoldDB" id="A0A2N5VCL5"/>
<comment type="caution">
    <text evidence="1">The sequence shown here is derived from an EMBL/GenBank/DDBJ whole genome shotgun (WGS) entry which is preliminary data.</text>
</comment>
<dbReference type="EMBL" id="PGCJ01000108">
    <property type="protein sequence ID" value="PLW47734.1"/>
    <property type="molecule type" value="Genomic_DNA"/>
</dbReference>